<organism evidence="3 4">
    <name type="scientific">Bradyrhizobium pachyrhizi</name>
    <dbReference type="NCBI Taxonomy" id="280333"/>
    <lineage>
        <taxon>Bacteria</taxon>
        <taxon>Pseudomonadati</taxon>
        <taxon>Pseudomonadota</taxon>
        <taxon>Alphaproteobacteria</taxon>
        <taxon>Hyphomicrobiales</taxon>
        <taxon>Nitrobacteraceae</taxon>
        <taxon>Bradyrhizobium</taxon>
    </lineage>
</organism>
<name>A0A844T0J1_9BRAD</name>
<evidence type="ECO:0000313" key="4">
    <source>
        <dbReference type="Proteomes" id="UP000436468"/>
    </source>
</evidence>
<reference evidence="3 4" key="1">
    <citation type="submission" date="2019-12" db="EMBL/GenBank/DDBJ databases">
        <title>Draft genome sequences Bradyrhizobium cajani AMBPC1010, Bradyrhizobium pachyrhizi AMBPC1040 and Bradyrhizobium yuanmingense ALSPC3051, three plant growth promoting strains isolated from nodules of Cajanus cajan L. in Dominican Republic.</title>
        <authorList>
            <person name="Flores-Felix J.D."/>
            <person name="Araujo J."/>
            <person name="Diaz-Alcantara C."/>
            <person name="Gonzalez-Andres F."/>
            <person name="Velazquez E."/>
        </authorList>
    </citation>
    <scope>NUCLEOTIDE SEQUENCE [LARGE SCALE GENOMIC DNA]</scope>
    <source>
        <strain evidence="3 4">1040</strain>
    </source>
</reference>
<dbReference type="EMBL" id="WQNF01000018">
    <property type="protein sequence ID" value="MVT68180.1"/>
    <property type="molecule type" value="Genomic_DNA"/>
</dbReference>
<dbReference type="PANTHER" id="PTHR13847">
    <property type="entry name" value="SARCOSINE DEHYDROGENASE-RELATED"/>
    <property type="match status" value="1"/>
</dbReference>
<dbReference type="Gene3D" id="3.50.50.60">
    <property type="entry name" value="FAD/NAD(P)-binding domain"/>
    <property type="match status" value="2"/>
</dbReference>
<dbReference type="InterPro" id="IPR036188">
    <property type="entry name" value="FAD/NAD-bd_sf"/>
</dbReference>
<dbReference type="Pfam" id="PF01266">
    <property type="entry name" value="DAO"/>
    <property type="match status" value="1"/>
</dbReference>
<gene>
    <name evidence="3" type="ORF">GPL21_24085</name>
</gene>
<dbReference type="PANTHER" id="PTHR13847:SF289">
    <property type="entry name" value="GLYCINE OXIDASE"/>
    <property type="match status" value="1"/>
</dbReference>
<sequence>MPHIAIIGAGITGVTTAYALLERGYKVTVLDRHRYAAMETSFANGGQLSASNAEVWNSAATILKGLRWMLRSDAPLLMNPKPSWHKYSWIGEFVGHITRYRGNTIETTKLAIEARKHLFSIAERENIAFDLERRGILHVYHDRAGFEAGLKVNTLLQQGGLDRRLVTPDEIRVIEPALQTACYGGFFTASDATGDIHKFTRGLADACIRRGAIFVHEADVDTIARGDDGFRIGWNEAASHDAAVATRQQLQADGIVICAGVASRHFASLLNDRVNVYPVKGYSITVQLDAPQSRNAAPTVSLLDEAAKIVTSRLGADRFRVAGTAEFNGFNRDIRADRIQPLVDWVRHHFPEIDTSKVVPWAGLRPMMPNMMPVVRAGRIPGVFYNTGHGHLGWTLSAATAQMVAQAIDDWRDLDTPPMAPSIGAGSTWIPTRAKLKSIHLPVDCFELHRRNNRGQQD</sequence>
<dbReference type="RefSeq" id="WP_157346375.1">
    <property type="nucleotide sequence ID" value="NZ_WQNF01000018.1"/>
</dbReference>
<dbReference type="Proteomes" id="UP000436468">
    <property type="component" value="Unassembled WGS sequence"/>
</dbReference>
<keyword evidence="1" id="KW-0560">Oxidoreductase</keyword>
<evidence type="ECO:0000313" key="3">
    <source>
        <dbReference type="EMBL" id="MVT68180.1"/>
    </source>
</evidence>
<keyword evidence="4" id="KW-1185">Reference proteome</keyword>
<evidence type="ECO:0000256" key="1">
    <source>
        <dbReference type="ARBA" id="ARBA00023002"/>
    </source>
</evidence>
<dbReference type="Gene3D" id="3.30.9.10">
    <property type="entry name" value="D-Amino Acid Oxidase, subunit A, domain 2"/>
    <property type="match status" value="1"/>
</dbReference>
<dbReference type="AlphaFoldDB" id="A0A844T0J1"/>
<feature type="domain" description="FAD dependent oxidoreductase" evidence="2">
    <location>
        <begin position="4"/>
        <end position="406"/>
    </location>
</feature>
<dbReference type="GO" id="GO:0005737">
    <property type="term" value="C:cytoplasm"/>
    <property type="evidence" value="ECO:0007669"/>
    <property type="project" value="TreeGrafter"/>
</dbReference>
<evidence type="ECO:0000259" key="2">
    <source>
        <dbReference type="Pfam" id="PF01266"/>
    </source>
</evidence>
<dbReference type="SUPFAM" id="SSF51905">
    <property type="entry name" value="FAD/NAD(P)-binding domain"/>
    <property type="match status" value="1"/>
</dbReference>
<dbReference type="GO" id="GO:0016491">
    <property type="term" value="F:oxidoreductase activity"/>
    <property type="evidence" value="ECO:0007669"/>
    <property type="project" value="UniProtKB-KW"/>
</dbReference>
<comment type="caution">
    <text evidence="3">The sequence shown here is derived from an EMBL/GenBank/DDBJ whole genome shotgun (WGS) entry which is preliminary data.</text>
</comment>
<accession>A0A844T0J1</accession>
<protein>
    <submittedName>
        <fullName evidence="3">D-amino acid dehydrogenase</fullName>
    </submittedName>
</protein>
<dbReference type="SUPFAM" id="SSF54373">
    <property type="entry name" value="FAD-linked reductases, C-terminal domain"/>
    <property type="match status" value="1"/>
</dbReference>
<proteinExistence type="predicted"/>
<dbReference type="NCBIfam" id="NF009074">
    <property type="entry name" value="PRK12409.1"/>
    <property type="match status" value="1"/>
</dbReference>
<dbReference type="InterPro" id="IPR006076">
    <property type="entry name" value="FAD-dep_OxRdtase"/>
</dbReference>